<keyword evidence="5 11" id="KW-0732">Signal</keyword>
<dbReference type="InterPro" id="IPR039942">
    <property type="entry name" value="SBSPO"/>
</dbReference>
<feature type="domain" description="MACPF" evidence="13">
    <location>
        <begin position="570"/>
        <end position="912"/>
    </location>
</feature>
<keyword evidence="6" id="KW-0204">Cytolysis</keyword>
<protein>
    <submittedName>
        <fullName evidence="14">Membrane-attack complex/perforin protein</fullName>
    </submittedName>
</protein>
<organism evidence="14">
    <name type="scientific">Ciona robusta</name>
    <dbReference type="NCBI Taxonomy" id="1774208"/>
    <lineage>
        <taxon>Eukaryota</taxon>
        <taxon>Metazoa</taxon>
        <taxon>Chordata</taxon>
        <taxon>Tunicata</taxon>
        <taxon>Ascidiacea</taxon>
        <taxon>Phlebobranchia</taxon>
        <taxon>Cionidae</taxon>
        <taxon>Ciona</taxon>
    </lineage>
</organism>
<evidence type="ECO:0000256" key="1">
    <source>
        <dbReference type="ARBA" id="ARBA00004370"/>
    </source>
</evidence>
<dbReference type="GO" id="GO:0005579">
    <property type="term" value="C:membrane attack complex"/>
    <property type="evidence" value="ECO:0007669"/>
    <property type="project" value="InterPro"/>
</dbReference>
<evidence type="ECO:0000256" key="3">
    <source>
        <dbReference type="ARBA" id="ARBA00009214"/>
    </source>
</evidence>
<dbReference type="EMBL" id="LC072664">
    <property type="protein sequence ID" value="BBB15955.1"/>
    <property type="molecule type" value="mRNA"/>
</dbReference>
<keyword evidence="10" id="KW-0245">EGF-like domain</keyword>
<feature type="disulfide bond" evidence="10">
    <location>
        <begin position="918"/>
        <end position="935"/>
    </location>
</feature>
<comment type="similarity">
    <text evidence="3">Belongs to the complement C6/C7/C8/C9 family.</text>
</comment>
<evidence type="ECO:0000256" key="10">
    <source>
        <dbReference type="PROSITE-ProRule" id="PRU00076"/>
    </source>
</evidence>
<name>A0A2Z5V830_9ASCI</name>
<dbReference type="FunFam" id="2.20.100.10:FF:000134">
    <property type="entry name" value="Uncharacterized protein"/>
    <property type="match status" value="8"/>
</dbReference>
<dbReference type="InterPro" id="IPR044004">
    <property type="entry name" value="TSP1_spondin_dom"/>
</dbReference>
<comment type="caution">
    <text evidence="10">Lacks conserved residue(s) required for the propagation of feature annotation.</text>
</comment>
<dbReference type="PRINTS" id="PR00764">
    <property type="entry name" value="COMPLEMENTC9"/>
</dbReference>
<dbReference type="InterPro" id="IPR000742">
    <property type="entry name" value="EGF"/>
</dbReference>
<keyword evidence="9" id="KW-0325">Glycoprotein</keyword>
<keyword evidence="8 10" id="KW-1015">Disulfide bond</keyword>
<dbReference type="PANTHER" id="PTHR20920">
    <property type="entry name" value="RPE-SPONDIN"/>
    <property type="match status" value="1"/>
</dbReference>
<dbReference type="InterPro" id="IPR001862">
    <property type="entry name" value="MAC_perforin"/>
</dbReference>
<feature type="chain" id="PRO_5016384189" evidence="11">
    <location>
        <begin position="23"/>
        <end position="951"/>
    </location>
</feature>
<comment type="subcellular location">
    <subcellularLocation>
        <location evidence="1">Membrane</location>
    </subcellularLocation>
    <subcellularLocation>
        <location evidence="2">Secreted</location>
    </subcellularLocation>
</comment>
<proteinExistence type="evidence at transcript level"/>
<evidence type="ECO:0000259" key="12">
    <source>
        <dbReference type="PROSITE" id="PS50026"/>
    </source>
</evidence>
<keyword evidence="7" id="KW-0472">Membrane</keyword>
<dbReference type="InterPro" id="IPR000884">
    <property type="entry name" value="TSP1_rpt"/>
</dbReference>
<dbReference type="GO" id="GO:0031640">
    <property type="term" value="P:killing of cells of another organism"/>
    <property type="evidence" value="ECO:0007669"/>
    <property type="project" value="UniProtKB-KW"/>
</dbReference>
<evidence type="ECO:0000259" key="13">
    <source>
        <dbReference type="PROSITE" id="PS51412"/>
    </source>
</evidence>
<dbReference type="Pfam" id="PF19028">
    <property type="entry name" value="TSP1_spondin"/>
    <property type="match status" value="10"/>
</dbReference>
<accession>A0A2Z5V830</accession>
<dbReference type="SMART" id="SM00209">
    <property type="entry name" value="TSP1"/>
    <property type="match status" value="10"/>
</dbReference>
<evidence type="ECO:0000256" key="5">
    <source>
        <dbReference type="ARBA" id="ARBA00022729"/>
    </source>
</evidence>
<dbReference type="AlphaFoldDB" id="A0A2Z5V830"/>
<feature type="disulfide bond" evidence="10">
    <location>
        <begin position="937"/>
        <end position="946"/>
    </location>
</feature>
<reference evidence="14" key="1">
    <citation type="journal article" date="2018" name="Nat. Commun.">
        <title>Chitin-based barrier immunity and its loss predated mucus-colonization by indigenous gut microbiota.</title>
        <authorList>
            <person name="Nakashima K."/>
            <person name="Kimura S."/>
            <person name="Ogawa Y."/>
            <person name="Watanabe S."/>
            <person name="Soma S."/>
            <person name="Kaneko T."/>
            <person name="Yamada L."/>
            <person name="Sawada H."/>
            <person name="Tung C.-H."/>
            <person name="Lu T.-M."/>
            <person name="Yu J.-K."/>
            <person name="Villar-Briones A."/>
            <person name="Kikuchi S."/>
            <person name="Satoh N."/>
        </authorList>
    </citation>
    <scope>NUCLEOTIDE SEQUENCE</scope>
    <source>
        <tissue evidence="14">Gut</tissue>
    </source>
</reference>
<evidence type="ECO:0000256" key="11">
    <source>
        <dbReference type="SAM" id="SignalP"/>
    </source>
</evidence>
<keyword evidence="4" id="KW-0964">Secreted</keyword>
<dbReference type="FunFam" id="2.20.100.10:FF:000238">
    <property type="entry name" value="Uncharacterized protein"/>
    <property type="match status" value="1"/>
</dbReference>
<evidence type="ECO:0000256" key="4">
    <source>
        <dbReference type="ARBA" id="ARBA00022525"/>
    </source>
</evidence>
<dbReference type="GO" id="GO:0005576">
    <property type="term" value="C:extracellular region"/>
    <property type="evidence" value="ECO:0007669"/>
    <property type="project" value="UniProtKB-SubCell"/>
</dbReference>
<dbReference type="PROSITE" id="PS50092">
    <property type="entry name" value="TSP1"/>
    <property type="match status" value="10"/>
</dbReference>
<dbReference type="PROSITE" id="PS51412">
    <property type="entry name" value="MACPF_2"/>
    <property type="match status" value="1"/>
</dbReference>
<evidence type="ECO:0000256" key="8">
    <source>
        <dbReference type="ARBA" id="ARBA00023157"/>
    </source>
</evidence>
<feature type="signal peptide" evidence="11">
    <location>
        <begin position="1"/>
        <end position="22"/>
    </location>
</feature>
<dbReference type="InterPro" id="IPR020863">
    <property type="entry name" value="MACPF_CS"/>
</dbReference>
<dbReference type="PROSITE" id="PS01186">
    <property type="entry name" value="EGF_2"/>
    <property type="match status" value="1"/>
</dbReference>
<dbReference type="SUPFAM" id="SSF82895">
    <property type="entry name" value="TSP-1 type 1 repeat"/>
    <property type="match status" value="10"/>
</dbReference>
<dbReference type="PANTHER" id="PTHR20920:SF5">
    <property type="entry name" value="SMB DOMAIN-CONTAINING PROTEIN"/>
    <property type="match status" value="1"/>
</dbReference>
<dbReference type="InterPro" id="IPR036383">
    <property type="entry name" value="TSP1_rpt_sf"/>
</dbReference>
<dbReference type="PROSITE" id="PS00022">
    <property type="entry name" value="EGF_1"/>
    <property type="match status" value="1"/>
</dbReference>
<evidence type="ECO:0000256" key="2">
    <source>
        <dbReference type="ARBA" id="ARBA00004613"/>
    </source>
</evidence>
<feature type="domain" description="EGF-like" evidence="12">
    <location>
        <begin position="909"/>
        <end position="947"/>
    </location>
</feature>
<evidence type="ECO:0000256" key="9">
    <source>
        <dbReference type="ARBA" id="ARBA00023180"/>
    </source>
</evidence>
<dbReference type="InterPro" id="IPR020864">
    <property type="entry name" value="MACPF"/>
</dbReference>
<dbReference type="PROSITE" id="PS50026">
    <property type="entry name" value="EGF_3"/>
    <property type="match status" value="1"/>
</dbReference>
<evidence type="ECO:0000256" key="6">
    <source>
        <dbReference type="ARBA" id="ARBA00022852"/>
    </source>
</evidence>
<dbReference type="Gene3D" id="2.20.100.10">
    <property type="entry name" value="Thrombospondin type-1 (TSP1) repeat"/>
    <property type="match status" value="10"/>
</dbReference>
<evidence type="ECO:0000313" key="14">
    <source>
        <dbReference type="EMBL" id="BBB15955.1"/>
    </source>
</evidence>
<evidence type="ECO:0000256" key="7">
    <source>
        <dbReference type="ARBA" id="ARBA00023136"/>
    </source>
</evidence>
<dbReference type="PROSITE" id="PS00279">
    <property type="entry name" value="MACPF_1"/>
    <property type="match status" value="1"/>
</dbReference>
<dbReference type="SMART" id="SM00457">
    <property type="entry name" value="MACPF"/>
    <property type="match status" value="1"/>
</dbReference>
<sequence length="951" mass="103156">MKIHTTVLLLVLVICLISGSDAWRRRRRRRRAPAPVNCRVSGWSGWSGCSVTCGQGTQTRSRYVTVNPANGGAGCPGLTETKTCSISKQNCVVSSWSSWGVCSQSCGSGSQTRTRHVTVNPAHCGSACPSLKDTRGCTGTQCPVNCQVSSWSAWGSCSVSCGDGTHSRTRHITANPAYGGDSCPATVEHEKCVVPKQDCVVSSWSSWGVCSQSCGSGSQTRTRHVTVNPAHCGSACPSLQDSRGCTGTQCPVNCQVSSWSAWGSCSVSCGDGTHSRTRHITVNPAYGGDSCPATVEHGTCVVPKQDCVVSSWSSWGVCSEACGPGSQNRSRVIIVATDHCGAACPPLQDSQGCTGIQCPVDCQVSSWSDWSDCSVSCGEGTITRTREVKVYPEYGGKVCPHLHEKDECSISQQDCEVSPWTLWSECSGSCSNATITRSREITTQSSGCGKACPSLSQTNSCIPSSCVKDCVVGEWSDWTDCSESCGTGVELRYREITQVSEYGGDECPKLTEEKSCSVPQIDCEVSKWSTWGQCSTTCGPGIHQKTRTIVHESEGCGKSCPMLEETKPCKNLFCEAECEDETKIPNAEVVGEGLDVATLVKTVPLLDNSKNNGYCDTVYYKDDDVTYQMPYNLETFLPVEHEITSFEVKSQKSLAALLEDMQENIQNKHEYAGTSEQLPLIHEAVPYATAGNNSLIEKLILGSHDNEYKYFSIRAVAIIAEFKLKDNDLILNPEFKSSLDNLPVEYNEKMYMDILNQYGTHYYTKGIIGGKYEYIYEYSEAALDDSGLTDKEQRKCLENEARIEFLGEDASIRNIKCSNLGKSRTLFTNAATSAVSFVSGGNPVIAETLNINSGAKKFVKWMNSIPSNPAILNYKISPISELVGPRVSHANVTRQNLEMALLHYMQEYNPTSCAEQVCHNGAIKKVVNTGKSCLCVCLDGWYGSQCDRSDA</sequence>
<dbReference type="GO" id="GO:0006955">
    <property type="term" value="P:immune response"/>
    <property type="evidence" value="ECO:0007669"/>
    <property type="project" value="InterPro"/>
</dbReference>
<dbReference type="Pfam" id="PF01823">
    <property type="entry name" value="MACPF"/>
    <property type="match status" value="1"/>
</dbReference>